<protein>
    <submittedName>
        <fullName evidence="1">Uncharacterized protein</fullName>
    </submittedName>
</protein>
<dbReference type="AlphaFoldDB" id="A0A371G9U0"/>
<dbReference type="PANTHER" id="PTHR33067:SF9">
    <property type="entry name" value="RNA-DIRECTED DNA POLYMERASE"/>
    <property type="match status" value="1"/>
</dbReference>
<name>A0A371G9U0_MUCPR</name>
<keyword evidence="2" id="KW-1185">Reference proteome</keyword>
<dbReference type="Proteomes" id="UP000257109">
    <property type="component" value="Unassembled WGS sequence"/>
</dbReference>
<gene>
    <name evidence="1" type="ORF">CR513_31218</name>
</gene>
<dbReference type="EMBL" id="QJKJ01006260">
    <property type="protein sequence ID" value="RDX87324.1"/>
    <property type="molecule type" value="Genomic_DNA"/>
</dbReference>
<dbReference type="Gene3D" id="2.40.70.10">
    <property type="entry name" value="Acid Proteases"/>
    <property type="match status" value="1"/>
</dbReference>
<reference evidence="1" key="1">
    <citation type="submission" date="2018-05" db="EMBL/GenBank/DDBJ databases">
        <title>Draft genome of Mucuna pruriens seed.</title>
        <authorList>
            <person name="Nnadi N.E."/>
            <person name="Vos R."/>
            <person name="Hasami M.H."/>
            <person name="Devisetty U.K."/>
            <person name="Aguiy J.C."/>
        </authorList>
    </citation>
    <scope>NUCLEOTIDE SEQUENCE [LARGE SCALE GENOMIC DNA]</scope>
    <source>
        <strain evidence="1">JCA_2017</strain>
    </source>
</reference>
<accession>A0A371G9U0</accession>
<sequence length="73" mass="7757">MKGNREIGGAPQALRKKCKDLGIFSVPCTIGECTFANAMLDLGASINVMPTSIYQALNFGDLEPTGMTIHLAN</sequence>
<feature type="non-terminal residue" evidence="1">
    <location>
        <position position="1"/>
    </location>
</feature>
<evidence type="ECO:0000313" key="1">
    <source>
        <dbReference type="EMBL" id="RDX87324.1"/>
    </source>
</evidence>
<dbReference type="OrthoDB" id="778454at2759"/>
<proteinExistence type="predicted"/>
<organism evidence="1 2">
    <name type="scientific">Mucuna pruriens</name>
    <name type="common">Velvet bean</name>
    <name type="synonym">Dolichos pruriens</name>
    <dbReference type="NCBI Taxonomy" id="157652"/>
    <lineage>
        <taxon>Eukaryota</taxon>
        <taxon>Viridiplantae</taxon>
        <taxon>Streptophyta</taxon>
        <taxon>Embryophyta</taxon>
        <taxon>Tracheophyta</taxon>
        <taxon>Spermatophyta</taxon>
        <taxon>Magnoliopsida</taxon>
        <taxon>eudicotyledons</taxon>
        <taxon>Gunneridae</taxon>
        <taxon>Pentapetalae</taxon>
        <taxon>rosids</taxon>
        <taxon>fabids</taxon>
        <taxon>Fabales</taxon>
        <taxon>Fabaceae</taxon>
        <taxon>Papilionoideae</taxon>
        <taxon>50 kb inversion clade</taxon>
        <taxon>NPAAA clade</taxon>
        <taxon>indigoferoid/millettioid clade</taxon>
        <taxon>Phaseoleae</taxon>
        <taxon>Mucuna</taxon>
    </lineage>
</organism>
<comment type="caution">
    <text evidence="1">The sequence shown here is derived from an EMBL/GenBank/DDBJ whole genome shotgun (WGS) entry which is preliminary data.</text>
</comment>
<dbReference type="InterPro" id="IPR021109">
    <property type="entry name" value="Peptidase_aspartic_dom_sf"/>
</dbReference>
<evidence type="ECO:0000313" key="2">
    <source>
        <dbReference type="Proteomes" id="UP000257109"/>
    </source>
</evidence>
<dbReference type="PANTHER" id="PTHR33067">
    <property type="entry name" value="RNA-DIRECTED DNA POLYMERASE-RELATED"/>
    <property type="match status" value="1"/>
</dbReference>